<dbReference type="RefSeq" id="WP_114642520.1">
    <property type="nucleotide sequence ID" value="NZ_JAACIO010000010.1"/>
</dbReference>
<feature type="signal peptide" evidence="2">
    <location>
        <begin position="1"/>
        <end position="21"/>
    </location>
</feature>
<evidence type="ECO:0008006" key="5">
    <source>
        <dbReference type="Google" id="ProtNLM"/>
    </source>
</evidence>
<evidence type="ECO:0000256" key="2">
    <source>
        <dbReference type="SAM" id="SignalP"/>
    </source>
</evidence>
<feature type="compositionally biased region" description="Polar residues" evidence="1">
    <location>
        <begin position="203"/>
        <end position="215"/>
    </location>
</feature>
<name>A0ABX9KGD6_9FUSO</name>
<feature type="region of interest" description="Disordered" evidence="1">
    <location>
        <begin position="191"/>
        <end position="227"/>
    </location>
</feature>
<keyword evidence="2" id="KW-0732">Signal</keyword>
<dbReference type="PROSITE" id="PS51257">
    <property type="entry name" value="PROKAR_LIPOPROTEIN"/>
    <property type="match status" value="1"/>
</dbReference>
<keyword evidence="4" id="KW-1185">Reference proteome</keyword>
<evidence type="ECO:0000256" key="1">
    <source>
        <dbReference type="SAM" id="MobiDB-lite"/>
    </source>
</evidence>
<protein>
    <recommendedName>
        <fullName evidence="5">Lipoprotein</fullName>
    </recommendedName>
</protein>
<accession>A0ABX9KGD6</accession>
<organism evidence="3 4">
    <name type="scientific">Psychrilyobacter piezotolerans</name>
    <dbReference type="NCBI Taxonomy" id="2293438"/>
    <lineage>
        <taxon>Bacteria</taxon>
        <taxon>Fusobacteriati</taxon>
        <taxon>Fusobacteriota</taxon>
        <taxon>Fusobacteriia</taxon>
        <taxon>Fusobacteriales</taxon>
        <taxon>Fusobacteriaceae</taxon>
        <taxon>Psychrilyobacter</taxon>
    </lineage>
</organism>
<feature type="chain" id="PRO_5045227071" description="Lipoprotein" evidence="2">
    <location>
        <begin position="22"/>
        <end position="227"/>
    </location>
</feature>
<dbReference type="Proteomes" id="UP000263486">
    <property type="component" value="Unassembled WGS sequence"/>
</dbReference>
<comment type="caution">
    <text evidence="3">The sequence shown here is derived from an EMBL/GenBank/DDBJ whole genome shotgun (WGS) entry which is preliminary data.</text>
</comment>
<proteinExistence type="predicted"/>
<gene>
    <name evidence="3" type="ORF">DYH56_09030</name>
</gene>
<dbReference type="EMBL" id="QUAJ01000014">
    <property type="protein sequence ID" value="REI40962.1"/>
    <property type="molecule type" value="Genomic_DNA"/>
</dbReference>
<evidence type="ECO:0000313" key="3">
    <source>
        <dbReference type="EMBL" id="REI40962.1"/>
    </source>
</evidence>
<evidence type="ECO:0000313" key="4">
    <source>
        <dbReference type="Proteomes" id="UP000263486"/>
    </source>
</evidence>
<reference evidence="3 4" key="1">
    <citation type="submission" date="2018-08" db="EMBL/GenBank/DDBJ databases">
        <title>Draft genome sequence of Psychrilyobacter sp. strain SD5 isolated from Black Sea water.</title>
        <authorList>
            <person name="Yadav S."/>
            <person name="Villanueva L."/>
            <person name="Damste J.S.S."/>
        </authorList>
    </citation>
    <scope>NUCLEOTIDE SEQUENCE [LARGE SCALE GENOMIC DNA]</scope>
    <source>
        <strain evidence="3 4">SD5</strain>
    </source>
</reference>
<sequence length="227" mass="25041">MKNKLKIIFLSGLILSLGACTNIQDTFTGTPTYTEIEKTNFNVQEETQLFAMGSYKVNESGTAVAKMRAEEEAEISLKKQIFTETTNVLNSFFNEIHTKNIVISKSTTSDLANLVSSQLIKDAVTTNSWNNEGREFIVLAIDKNKIPEKAKGIFVTHLEGIIDDLDGAINKVSAEYLEIANPPVVVAAEETPEAEVIDKTENIESNDPVENSSSDKNAEPEVFLDDF</sequence>